<dbReference type="AlphaFoldDB" id="A0A448XSB2"/>
<organism evidence="1 2">
    <name type="scientific">Protopolystoma xenopodis</name>
    <dbReference type="NCBI Taxonomy" id="117903"/>
    <lineage>
        <taxon>Eukaryota</taxon>
        <taxon>Metazoa</taxon>
        <taxon>Spiralia</taxon>
        <taxon>Lophotrochozoa</taxon>
        <taxon>Platyhelminthes</taxon>
        <taxon>Monogenea</taxon>
        <taxon>Polyopisthocotylea</taxon>
        <taxon>Polystomatidea</taxon>
        <taxon>Polystomatidae</taxon>
        <taxon>Protopolystoma</taxon>
    </lineage>
</organism>
<dbReference type="OrthoDB" id="6415470at2759"/>
<evidence type="ECO:0000313" key="1">
    <source>
        <dbReference type="EMBL" id="VEL43671.1"/>
    </source>
</evidence>
<proteinExistence type="predicted"/>
<dbReference type="Proteomes" id="UP000784294">
    <property type="component" value="Unassembled WGS sequence"/>
</dbReference>
<reference evidence="1" key="1">
    <citation type="submission" date="2018-11" db="EMBL/GenBank/DDBJ databases">
        <authorList>
            <consortium name="Pathogen Informatics"/>
        </authorList>
    </citation>
    <scope>NUCLEOTIDE SEQUENCE</scope>
</reference>
<gene>
    <name evidence="1" type="ORF">PXEA_LOCUS37111</name>
</gene>
<evidence type="ECO:0000313" key="2">
    <source>
        <dbReference type="Proteomes" id="UP000784294"/>
    </source>
</evidence>
<comment type="caution">
    <text evidence="1">The sequence shown here is derived from an EMBL/GenBank/DDBJ whole genome shotgun (WGS) entry which is preliminary data.</text>
</comment>
<protein>
    <submittedName>
        <fullName evidence="1">Uncharacterized protein</fullName>
    </submittedName>
</protein>
<sequence>MLTFAAQRQLLANASFDPKSWHSETLSQMFPITAPSVDKLLDSLTSRPYRTMRSVKMLYDFNYRILNRMKSICNAMEKCETELPIKERWSKLVVFLPEKLRWIHNYEILNLLKYADGNPNIPFYQQDREQLYKSILFVERVMGPFETFAMNCGLKSSEQSDDMPFQRLLELDQEIKSYAGMFASEERVISPSPEQASKVEEEPIECIKTCKRKLQSVDLNFSSSLRFKWLVQ</sequence>
<keyword evidence="2" id="KW-1185">Reference proteome</keyword>
<accession>A0A448XSB2</accession>
<dbReference type="EMBL" id="CAAALY010283916">
    <property type="protein sequence ID" value="VEL43671.1"/>
    <property type="molecule type" value="Genomic_DNA"/>
</dbReference>
<name>A0A448XSB2_9PLAT</name>